<dbReference type="CDD" id="cd17328">
    <property type="entry name" value="MFS_spinster_like"/>
    <property type="match status" value="1"/>
</dbReference>
<feature type="domain" description="Major facilitator superfamily (MFS) profile" evidence="7">
    <location>
        <begin position="25"/>
        <end position="427"/>
    </location>
</feature>
<evidence type="ECO:0000256" key="2">
    <source>
        <dbReference type="ARBA" id="ARBA00022448"/>
    </source>
</evidence>
<proteinExistence type="predicted"/>
<dbReference type="InterPro" id="IPR036259">
    <property type="entry name" value="MFS_trans_sf"/>
</dbReference>
<dbReference type="InterPro" id="IPR011701">
    <property type="entry name" value="MFS"/>
</dbReference>
<gene>
    <name evidence="8" type="ORF">AZF00_02495</name>
</gene>
<dbReference type="SUPFAM" id="SSF103473">
    <property type="entry name" value="MFS general substrate transporter"/>
    <property type="match status" value="1"/>
</dbReference>
<feature type="transmembrane region" description="Helical" evidence="6">
    <location>
        <begin position="328"/>
        <end position="350"/>
    </location>
</feature>
<dbReference type="GO" id="GO:0022857">
    <property type="term" value="F:transmembrane transporter activity"/>
    <property type="evidence" value="ECO:0007669"/>
    <property type="project" value="InterPro"/>
</dbReference>
<organism evidence="8 9">
    <name type="scientific">Zhongshania aliphaticivorans</name>
    <dbReference type="NCBI Taxonomy" id="1470434"/>
    <lineage>
        <taxon>Bacteria</taxon>
        <taxon>Pseudomonadati</taxon>
        <taxon>Pseudomonadota</taxon>
        <taxon>Gammaproteobacteria</taxon>
        <taxon>Cellvibrionales</taxon>
        <taxon>Spongiibacteraceae</taxon>
        <taxon>Zhongshania</taxon>
    </lineage>
</organism>
<feature type="transmembrane region" description="Helical" evidence="6">
    <location>
        <begin position="178"/>
        <end position="200"/>
    </location>
</feature>
<dbReference type="PANTHER" id="PTHR23505:SF79">
    <property type="entry name" value="PROTEIN SPINSTER"/>
    <property type="match status" value="1"/>
</dbReference>
<accession>A0A127M1Z3</accession>
<keyword evidence="5 6" id="KW-0472">Membrane</keyword>
<comment type="subcellular location">
    <subcellularLocation>
        <location evidence="1">Membrane</location>
        <topology evidence="1">Multi-pass membrane protein</topology>
    </subcellularLocation>
</comment>
<evidence type="ECO:0000256" key="6">
    <source>
        <dbReference type="SAM" id="Phobius"/>
    </source>
</evidence>
<keyword evidence="3 6" id="KW-0812">Transmembrane</keyword>
<dbReference type="EMBL" id="CP014544">
    <property type="protein sequence ID" value="AMO67237.1"/>
    <property type="molecule type" value="Genomic_DNA"/>
</dbReference>
<dbReference type="STRING" id="1470434.AZF00_02495"/>
<dbReference type="PANTHER" id="PTHR23505">
    <property type="entry name" value="SPINSTER"/>
    <property type="match status" value="1"/>
</dbReference>
<feature type="transmembrane region" description="Helical" evidence="6">
    <location>
        <begin position="303"/>
        <end position="322"/>
    </location>
</feature>
<keyword evidence="2" id="KW-0813">Transport</keyword>
<feature type="transmembrane region" description="Helical" evidence="6">
    <location>
        <begin position="403"/>
        <end position="422"/>
    </location>
</feature>
<dbReference type="InterPro" id="IPR020846">
    <property type="entry name" value="MFS_dom"/>
</dbReference>
<evidence type="ECO:0000256" key="5">
    <source>
        <dbReference type="ARBA" id="ARBA00023136"/>
    </source>
</evidence>
<sequence length="435" mass="46724">MDADKQRNDKNQVLDSKIPGAAYYALGVLTMVYSFNFIDRQLLAILQESIKADLGLKDAHLGLLTGFAFAAFYVTAGIPIARWADRANRRNIVALAVFTWSFMTSISGLAQNFAQLLLARIGVGVGEAGGSPPSHSMISDIFPPQKRATAMGLYSSGVNIGILFGFLLGGWLNEFFGWRVAFVVVGLPGILLAIIVRFTITEPMRGQSEARTASVTQAPLTEVLYVLWSRHSFRYLSMGAALNAFAGYATANWTASFMIRSHGMTTGELGTWLALILGLGGAIGVIAGGYISDKLSKRDKRWYMWMPVLALVVGLPFTAAAFTVDGKYMALACLIIPGIIMNSYLGNVIAMSHGLVGLSMRATASAILFFIINIIGLGLGPWSVGLLSDLLTPSFGGAALGMALLYIVPAIMMMSALFFYAASRNLQRDLSLAPD</sequence>
<dbReference type="KEGG" id="zal:AZF00_02495"/>
<dbReference type="RefSeq" id="WP_062383014.1">
    <property type="nucleotide sequence ID" value="NZ_CP014544.1"/>
</dbReference>
<dbReference type="Pfam" id="PF07690">
    <property type="entry name" value="MFS_1"/>
    <property type="match status" value="1"/>
</dbReference>
<protein>
    <submittedName>
        <fullName evidence="8">MFS transporter</fullName>
    </submittedName>
</protein>
<feature type="transmembrane region" description="Helical" evidence="6">
    <location>
        <begin position="233"/>
        <end position="251"/>
    </location>
</feature>
<dbReference type="AlphaFoldDB" id="A0A127M1Z3"/>
<evidence type="ECO:0000256" key="1">
    <source>
        <dbReference type="ARBA" id="ARBA00004141"/>
    </source>
</evidence>
<evidence type="ECO:0000259" key="7">
    <source>
        <dbReference type="PROSITE" id="PS50850"/>
    </source>
</evidence>
<name>A0A127M1Z3_9GAMM</name>
<feature type="transmembrane region" description="Helical" evidence="6">
    <location>
        <begin position="271"/>
        <end position="291"/>
    </location>
</feature>
<feature type="transmembrane region" description="Helical" evidence="6">
    <location>
        <begin position="20"/>
        <end position="38"/>
    </location>
</feature>
<reference evidence="8 9" key="1">
    <citation type="submission" date="2015-12" db="EMBL/GenBank/DDBJ databases">
        <authorList>
            <person name="Shamseldin A."/>
            <person name="Moawad H."/>
            <person name="Abd El-Rahim W.M."/>
            <person name="Sadowsky M.J."/>
        </authorList>
    </citation>
    <scope>NUCLEOTIDE SEQUENCE [LARGE SCALE GENOMIC DNA]</scope>
    <source>
        <strain evidence="8 9">SM2</strain>
    </source>
</reference>
<evidence type="ECO:0000256" key="3">
    <source>
        <dbReference type="ARBA" id="ARBA00022692"/>
    </source>
</evidence>
<dbReference type="GO" id="GO:0016020">
    <property type="term" value="C:membrane"/>
    <property type="evidence" value="ECO:0007669"/>
    <property type="project" value="UniProtKB-SubCell"/>
</dbReference>
<dbReference type="Proteomes" id="UP000074119">
    <property type="component" value="Chromosome"/>
</dbReference>
<feature type="transmembrane region" description="Helical" evidence="6">
    <location>
        <begin position="92"/>
        <end position="110"/>
    </location>
</feature>
<keyword evidence="4 6" id="KW-1133">Transmembrane helix</keyword>
<feature type="transmembrane region" description="Helical" evidence="6">
    <location>
        <begin position="151"/>
        <end position="172"/>
    </location>
</feature>
<feature type="transmembrane region" description="Helical" evidence="6">
    <location>
        <begin position="59"/>
        <end position="80"/>
    </location>
</feature>
<feature type="transmembrane region" description="Helical" evidence="6">
    <location>
        <begin position="362"/>
        <end position="383"/>
    </location>
</feature>
<evidence type="ECO:0000313" key="9">
    <source>
        <dbReference type="Proteomes" id="UP000074119"/>
    </source>
</evidence>
<evidence type="ECO:0000256" key="4">
    <source>
        <dbReference type="ARBA" id="ARBA00022989"/>
    </source>
</evidence>
<dbReference type="PROSITE" id="PS50850">
    <property type="entry name" value="MFS"/>
    <property type="match status" value="1"/>
</dbReference>
<evidence type="ECO:0000313" key="8">
    <source>
        <dbReference type="EMBL" id="AMO67237.1"/>
    </source>
</evidence>
<dbReference type="InterPro" id="IPR044770">
    <property type="entry name" value="MFS_spinster-like"/>
</dbReference>
<dbReference type="Gene3D" id="1.20.1250.20">
    <property type="entry name" value="MFS general substrate transporter like domains"/>
    <property type="match status" value="2"/>
</dbReference>